<dbReference type="PANTHER" id="PTHR45527:SF1">
    <property type="entry name" value="FATTY ACID SYNTHASE"/>
    <property type="match status" value="1"/>
</dbReference>
<evidence type="ECO:0000259" key="2">
    <source>
        <dbReference type="Pfam" id="PF13193"/>
    </source>
</evidence>
<dbReference type="Gene3D" id="3.40.50.12780">
    <property type="entry name" value="N-terminal domain of ligase-like"/>
    <property type="match status" value="1"/>
</dbReference>
<dbReference type="EMBL" id="NSJV01000364">
    <property type="protein sequence ID" value="PAU47469.1"/>
    <property type="molecule type" value="Genomic_DNA"/>
</dbReference>
<evidence type="ECO:0000313" key="4">
    <source>
        <dbReference type="Proteomes" id="UP000218944"/>
    </source>
</evidence>
<dbReference type="AlphaFoldDB" id="A0A2A2D7W9"/>
<feature type="domain" description="AMP-binding enzyme C-terminal" evidence="2">
    <location>
        <begin position="262"/>
        <end position="336"/>
    </location>
</feature>
<dbReference type="InterPro" id="IPR000873">
    <property type="entry name" value="AMP-dep_synth/lig_dom"/>
</dbReference>
<keyword evidence="4" id="KW-1185">Reference proteome</keyword>
<comment type="caution">
    <text evidence="3">The sequence shown here is derived from an EMBL/GenBank/DDBJ whole genome shotgun (WGS) entry which is preliminary data.</text>
</comment>
<dbReference type="InterPro" id="IPR020459">
    <property type="entry name" value="AMP-binding"/>
</dbReference>
<dbReference type="InterPro" id="IPR045851">
    <property type="entry name" value="AMP-bd_C_sf"/>
</dbReference>
<proteinExistence type="predicted"/>
<dbReference type="CDD" id="cd05930">
    <property type="entry name" value="A_NRPS"/>
    <property type="match status" value="1"/>
</dbReference>
<dbReference type="PANTHER" id="PTHR45527">
    <property type="entry name" value="NONRIBOSOMAL PEPTIDE SYNTHETASE"/>
    <property type="match status" value="1"/>
</dbReference>
<organism evidence="3 4">
    <name type="scientific">Streptomyces albireticuli</name>
    <dbReference type="NCBI Taxonomy" id="1940"/>
    <lineage>
        <taxon>Bacteria</taxon>
        <taxon>Bacillati</taxon>
        <taxon>Actinomycetota</taxon>
        <taxon>Actinomycetes</taxon>
        <taxon>Kitasatosporales</taxon>
        <taxon>Streptomycetaceae</taxon>
        <taxon>Streptomyces</taxon>
    </lineage>
</organism>
<dbReference type="PROSITE" id="PS00455">
    <property type="entry name" value="AMP_BINDING"/>
    <property type="match status" value="1"/>
</dbReference>
<dbReference type="InterPro" id="IPR042099">
    <property type="entry name" value="ANL_N_sf"/>
</dbReference>
<sequence length="352" mass="37920">MLGDLAYILYTSGSTGTPKGVRVSHRNARAFIDWAVDTLAPVPEDRFSNHAPFTFDLSVLDLYAAFAGGASVHLVPAELAYAPTQLVELLHERGITVWYSVPSALTLMARDGGLLDRPAPTALRAVLFAGEPFPVDQVRALAAWTGARLLNLYGPTETNVCTAHEVVPDDLRHDRPLPIGTAVSGDRAWAETADGRHAGPGEEGELLVEGPTVMLGYWGREPHHGPYRTGDLVRQRPDGSFDYLGRRDHMVKVRGHRVEPGEVESVLALHPDVAEAAVVVDGSGMDARLVAFVVPAPGARPGVLALKRHAARRLPRYMLPDAVRTLARLPRTPNGKVDRAALARAAATPVQP</sequence>
<evidence type="ECO:0000313" key="3">
    <source>
        <dbReference type="EMBL" id="PAU47469.1"/>
    </source>
</evidence>
<gene>
    <name evidence="3" type="ORF">CK936_18555</name>
</gene>
<dbReference type="GO" id="GO:0044550">
    <property type="term" value="P:secondary metabolite biosynthetic process"/>
    <property type="evidence" value="ECO:0007669"/>
    <property type="project" value="TreeGrafter"/>
</dbReference>
<dbReference type="Proteomes" id="UP000218944">
    <property type="component" value="Unassembled WGS sequence"/>
</dbReference>
<reference evidence="3 4" key="1">
    <citation type="submission" date="2017-08" db="EMBL/GenBank/DDBJ databases">
        <title>Genome sequence of Streptomyces albireticuli NRRL B-1670.</title>
        <authorList>
            <person name="Graham D.E."/>
            <person name="Mahan K.M."/>
            <person name="Klingeman D.M."/>
            <person name="Hettich R.L."/>
            <person name="Parry R.J."/>
            <person name="Spain J.C."/>
        </authorList>
    </citation>
    <scope>NUCLEOTIDE SEQUENCE [LARGE SCALE GENOMIC DNA]</scope>
    <source>
        <strain evidence="3 4">NRRL B-1670</strain>
    </source>
</reference>
<protein>
    <submittedName>
        <fullName evidence="3">D-alanine--poly(Phosphoribitol) ligase</fullName>
    </submittedName>
</protein>
<dbReference type="GO" id="GO:0016874">
    <property type="term" value="F:ligase activity"/>
    <property type="evidence" value="ECO:0007669"/>
    <property type="project" value="UniProtKB-KW"/>
</dbReference>
<feature type="domain" description="AMP-dependent synthetase/ligase" evidence="1">
    <location>
        <begin position="4"/>
        <end position="218"/>
    </location>
</feature>
<dbReference type="GO" id="GO:0031177">
    <property type="term" value="F:phosphopantetheine binding"/>
    <property type="evidence" value="ECO:0007669"/>
    <property type="project" value="TreeGrafter"/>
</dbReference>
<evidence type="ECO:0000259" key="1">
    <source>
        <dbReference type="Pfam" id="PF00501"/>
    </source>
</evidence>
<keyword evidence="3" id="KW-0436">Ligase</keyword>
<name>A0A2A2D7W9_9ACTN</name>
<dbReference type="Gene3D" id="3.30.300.30">
    <property type="match status" value="1"/>
</dbReference>
<accession>A0A2A2D7W9</accession>
<dbReference type="InterPro" id="IPR025110">
    <property type="entry name" value="AMP-bd_C"/>
</dbReference>
<dbReference type="InterPro" id="IPR020845">
    <property type="entry name" value="AMP-binding_CS"/>
</dbReference>
<dbReference type="Pfam" id="PF13193">
    <property type="entry name" value="AMP-binding_C"/>
    <property type="match status" value="1"/>
</dbReference>
<dbReference type="GO" id="GO:0043041">
    <property type="term" value="P:amino acid activation for nonribosomal peptide biosynthetic process"/>
    <property type="evidence" value="ECO:0007669"/>
    <property type="project" value="TreeGrafter"/>
</dbReference>
<dbReference type="SUPFAM" id="SSF56801">
    <property type="entry name" value="Acetyl-CoA synthetase-like"/>
    <property type="match status" value="1"/>
</dbReference>
<dbReference type="PRINTS" id="PR00154">
    <property type="entry name" value="AMPBINDING"/>
</dbReference>
<dbReference type="Pfam" id="PF00501">
    <property type="entry name" value="AMP-binding"/>
    <property type="match status" value="1"/>
</dbReference>
<dbReference type="GO" id="GO:0005737">
    <property type="term" value="C:cytoplasm"/>
    <property type="evidence" value="ECO:0007669"/>
    <property type="project" value="TreeGrafter"/>
</dbReference>